<feature type="region of interest" description="Disordered" evidence="2">
    <location>
        <begin position="442"/>
        <end position="461"/>
    </location>
</feature>
<keyword evidence="3" id="KW-0812">Transmembrane</keyword>
<evidence type="ECO:0000259" key="4">
    <source>
        <dbReference type="PROSITE" id="PS51109"/>
    </source>
</evidence>
<dbReference type="Pfam" id="PF07501">
    <property type="entry name" value="G5"/>
    <property type="match status" value="1"/>
</dbReference>
<comment type="caution">
    <text evidence="5">The sequence shown here is derived from an EMBL/GenBank/DDBJ whole genome shotgun (WGS) entry which is preliminary data.</text>
</comment>
<dbReference type="PANTHER" id="PTHR35788:SF1">
    <property type="entry name" value="EXPORTED PROTEIN"/>
    <property type="match status" value="1"/>
</dbReference>
<reference evidence="5" key="1">
    <citation type="submission" date="2019-12" db="EMBL/GenBank/DDBJ databases">
        <title>Clostridiaceae gen. nov. sp. nov., isolated from sediment in Xinjiang, China.</title>
        <authorList>
            <person name="Zhang R."/>
        </authorList>
    </citation>
    <scope>NUCLEOTIDE SEQUENCE</scope>
    <source>
        <strain evidence="5">D2Q-11</strain>
    </source>
</reference>
<proteinExistence type="predicted"/>
<dbReference type="Pfam" id="PF04294">
    <property type="entry name" value="VanW"/>
    <property type="match status" value="1"/>
</dbReference>
<dbReference type="InterPro" id="IPR007391">
    <property type="entry name" value="Vancomycin_resist_VanW"/>
</dbReference>
<accession>A0A942UWQ7</accession>
<dbReference type="PROSITE" id="PS51109">
    <property type="entry name" value="G5"/>
    <property type="match status" value="1"/>
</dbReference>
<name>A0A942UWQ7_9FIRM</name>
<keyword evidence="6" id="KW-1185">Reference proteome</keyword>
<evidence type="ECO:0000256" key="2">
    <source>
        <dbReference type="SAM" id="MobiDB-lite"/>
    </source>
</evidence>
<dbReference type="RefSeq" id="WP_203365723.1">
    <property type="nucleotide sequence ID" value="NZ_WSFT01000021.1"/>
</dbReference>
<feature type="transmembrane region" description="Helical" evidence="3">
    <location>
        <begin position="12"/>
        <end position="33"/>
    </location>
</feature>
<dbReference type="InterPro" id="IPR011098">
    <property type="entry name" value="G5_dom"/>
</dbReference>
<sequence length="461" mass="52520">MEKNKVVRKKTKVLKVAVIISLFVFLFIVGFIVKYIDKDIIYGNVKINNIDVSGLEKDEAIDLLKGEVRNDILNTSVELYYNDFKKSFFLKEIDADYNYDEIVEEAFKKGKDGNLISIMFNQFTMRNDKYTYDMEIRFDDDKLREFCKNTSEDIHRPQKDAQLEFDKGKFKIIEETIGLEADEDMLLSHVGQSIKKEEFQILIPVKEIVPKVTREVLSKINGELATYVTYFSSSNTNRVKNIQIATGSINGTILFGGEELSFNDTTGKRSHENGYLPADVIVNGKLVPGYGGGVCQVSTTLYNAALLSNIDIVERHNHSIPSSYVDIGQDATVSYGYLDLKIKNTYNDPIYIQGITYNDRVIFKLYGNANKFDLNIKIQSEVIEAVGYTTKTEIDNSLAPGEKQIIQKGRKGYKVKTYKVIYKDNKVIDRILLSSDYYKPSTQIEKVGPKKSKTEESKTED</sequence>
<dbReference type="SMART" id="SM01208">
    <property type="entry name" value="G5"/>
    <property type="match status" value="1"/>
</dbReference>
<keyword evidence="3" id="KW-1133">Transmembrane helix</keyword>
<organism evidence="5 6">
    <name type="scientific">Anaeromonas frigoriresistens</name>
    <dbReference type="NCBI Taxonomy" id="2683708"/>
    <lineage>
        <taxon>Bacteria</taxon>
        <taxon>Bacillati</taxon>
        <taxon>Bacillota</taxon>
        <taxon>Tissierellia</taxon>
        <taxon>Tissierellales</taxon>
        <taxon>Thermohalobacteraceae</taxon>
        <taxon>Anaeromonas</taxon>
    </lineage>
</organism>
<dbReference type="EMBL" id="WSFT01000021">
    <property type="protein sequence ID" value="MBS4537796.1"/>
    <property type="molecule type" value="Genomic_DNA"/>
</dbReference>
<dbReference type="InterPro" id="IPR022029">
    <property type="entry name" value="YoaR-like_PG-bd"/>
</dbReference>
<feature type="compositionally biased region" description="Basic and acidic residues" evidence="2">
    <location>
        <begin position="452"/>
        <end position="461"/>
    </location>
</feature>
<evidence type="ECO:0000313" key="5">
    <source>
        <dbReference type="EMBL" id="MBS4537796.1"/>
    </source>
</evidence>
<protein>
    <submittedName>
        <fullName evidence="5">VanW family protein</fullName>
    </submittedName>
</protein>
<feature type="domain" description="G5" evidence="4">
    <location>
        <begin position="372"/>
        <end position="451"/>
    </location>
</feature>
<evidence type="ECO:0000256" key="1">
    <source>
        <dbReference type="ARBA" id="ARBA00022729"/>
    </source>
</evidence>
<keyword evidence="1" id="KW-0732">Signal</keyword>
<dbReference type="Proteomes" id="UP000724672">
    <property type="component" value="Unassembled WGS sequence"/>
</dbReference>
<dbReference type="InterPro" id="IPR052913">
    <property type="entry name" value="Glycopeptide_resist_protein"/>
</dbReference>
<keyword evidence="3" id="KW-0472">Membrane</keyword>
<evidence type="ECO:0000256" key="3">
    <source>
        <dbReference type="SAM" id="Phobius"/>
    </source>
</evidence>
<dbReference type="AlphaFoldDB" id="A0A942UWQ7"/>
<dbReference type="Pfam" id="PF12229">
    <property type="entry name" value="PG_binding_4"/>
    <property type="match status" value="1"/>
</dbReference>
<dbReference type="PANTHER" id="PTHR35788">
    <property type="entry name" value="EXPORTED PROTEIN-RELATED"/>
    <property type="match status" value="1"/>
</dbReference>
<evidence type="ECO:0000313" key="6">
    <source>
        <dbReference type="Proteomes" id="UP000724672"/>
    </source>
</evidence>
<dbReference type="Gene3D" id="2.20.230.10">
    <property type="entry name" value="Resuscitation-promoting factor rpfb"/>
    <property type="match status" value="1"/>
</dbReference>
<gene>
    <name evidence="5" type="ORF">GOQ27_04945</name>
</gene>